<feature type="region of interest" description="Disordered" evidence="1">
    <location>
        <begin position="21"/>
        <end position="53"/>
    </location>
</feature>
<dbReference type="AlphaFoldDB" id="A0A8T2P017"/>
<protein>
    <submittedName>
        <fullName evidence="2">Uncharacterized protein</fullName>
    </submittedName>
</protein>
<organism evidence="2 3">
    <name type="scientific">Albula glossodonta</name>
    <name type="common">roundjaw bonefish</name>
    <dbReference type="NCBI Taxonomy" id="121402"/>
    <lineage>
        <taxon>Eukaryota</taxon>
        <taxon>Metazoa</taxon>
        <taxon>Chordata</taxon>
        <taxon>Craniata</taxon>
        <taxon>Vertebrata</taxon>
        <taxon>Euteleostomi</taxon>
        <taxon>Actinopterygii</taxon>
        <taxon>Neopterygii</taxon>
        <taxon>Teleostei</taxon>
        <taxon>Albuliformes</taxon>
        <taxon>Albulidae</taxon>
        <taxon>Albula</taxon>
    </lineage>
</organism>
<proteinExistence type="predicted"/>
<dbReference type="Proteomes" id="UP000824540">
    <property type="component" value="Unassembled WGS sequence"/>
</dbReference>
<sequence>ENVSAEFCVFISKRLNVFFDRTPPFPHHRSRIQPQNPEKGKDGKLSNPPTGLPVSSLKYQHSVFPNANINTHQFVGQPWGKRLLLTTATGQECGESSRRRRDNV</sequence>
<evidence type="ECO:0000313" key="3">
    <source>
        <dbReference type="Proteomes" id="UP000824540"/>
    </source>
</evidence>
<comment type="caution">
    <text evidence="2">The sequence shown here is derived from an EMBL/GenBank/DDBJ whole genome shotgun (WGS) entry which is preliminary data.</text>
</comment>
<gene>
    <name evidence="2" type="ORF">JZ751_015215</name>
</gene>
<name>A0A8T2P017_9TELE</name>
<keyword evidence="3" id="KW-1185">Reference proteome</keyword>
<dbReference type="EMBL" id="JAFBMS010000025">
    <property type="protein sequence ID" value="KAG9342998.1"/>
    <property type="molecule type" value="Genomic_DNA"/>
</dbReference>
<evidence type="ECO:0000313" key="2">
    <source>
        <dbReference type="EMBL" id="KAG9342998.1"/>
    </source>
</evidence>
<accession>A0A8T2P017</accession>
<evidence type="ECO:0000256" key="1">
    <source>
        <dbReference type="SAM" id="MobiDB-lite"/>
    </source>
</evidence>
<feature type="non-terminal residue" evidence="2">
    <location>
        <position position="104"/>
    </location>
</feature>
<reference evidence="2" key="1">
    <citation type="thesis" date="2021" institute="BYU ScholarsArchive" country="Provo, UT, USA">
        <title>Applications of and Algorithms for Genome Assembly and Genomic Analyses with an Emphasis on Marine Teleosts.</title>
        <authorList>
            <person name="Pickett B.D."/>
        </authorList>
    </citation>
    <scope>NUCLEOTIDE SEQUENCE</scope>
    <source>
        <strain evidence="2">HI-2016</strain>
    </source>
</reference>